<accession>A0A6J6MWD2</accession>
<organism evidence="1">
    <name type="scientific">freshwater metagenome</name>
    <dbReference type="NCBI Taxonomy" id="449393"/>
    <lineage>
        <taxon>unclassified sequences</taxon>
        <taxon>metagenomes</taxon>
        <taxon>ecological metagenomes</taxon>
    </lineage>
</organism>
<protein>
    <submittedName>
        <fullName evidence="1">Unannotated protein</fullName>
    </submittedName>
</protein>
<dbReference type="InterPro" id="IPR029063">
    <property type="entry name" value="SAM-dependent_MTases_sf"/>
</dbReference>
<reference evidence="1" key="1">
    <citation type="submission" date="2020-05" db="EMBL/GenBank/DDBJ databases">
        <authorList>
            <person name="Chiriac C."/>
            <person name="Salcher M."/>
            <person name="Ghai R."/>
            <person name="Kavagutti S V."/>
        </authorList>
    </citation>
    <scope>NUCLEOTIDE SEQUENCE</scope>
</reference>
<dbReference type="AlphaFoldDB" id="A0A6J6MWD2"/>
<proteinExistence type="predicted"/>
<sequence length="182" mass="21414">MTALADLKKDKVFILDIGGGNGYFAHVARKMLPHIQLDWLILESEGCANAYKQFESVSNIRWTHELGNETTPDITIFSCSLQYLEKPFEVLDHAIAISRWLLLMRLPLTDEQINQVTVQKVHYEPHHFSWPCWFFSKEQFLSRINMSATRRINYKCLDESVLYKSQTIRFENYLISRDNYFA</sequence>
<dbReference type="SUPFAM" id="SSF53335">
    <property type="entry name" value="S-adenosyl-L-methionine-dependent methyltransferases"/>
    <property type="match status" value="1"/>
</dbReference>
<name>A0A6J6MWD2_9ZZZZ</name>
<gene>
    <name evidence="1" type="ORF">UFOPK2292_01229</name>
</gene>
<evidence type="ECO:0000313" key="1">
    <source>
        <dbReference type="EMBL" id="CAB4678069.1"/>
    </source>
</evidence>
<dbReference type="EMBL" id="CAEZWU010000215">
    <property type="protein sequence ID" value="CAB4678069.1"/>
    <property type="molecule type" value="Genomic_DNA"/>
</dbReference>